<dbReference type="Pfam" id="PF00059">
    <property type="entry name" value="Lectin_C"/>
    <property type="match status" value="1"/>
</dbReference>
<dbReference type="OrthoDB" id="6081947at2759"/>
<dbReference type="Gene3D" id="3.10.100.10">
    <property type="entry name" value="Mannose-Binding Protein A, subunit A"/>
    <property type="match status" value="1"/>
</dbReference>
<dbReference type="KEGG" id="cvn:111101466"/>
<evidence type="ECO:0000256" key="1">
    <source>
        <dbReference type="SAM" id="SignalP"/>
    </source>
</evidence>
<dbReference type="InterPro" id="IPR050111">
    <property type="entry name" value="C-type_lectin/snaclec_domain"/>
</dbReference>
<evidence type="ECO:0000313" key="3">
    <source>
        <dbReference type="Proteomes" id="UP000694844"/>
    </source>
</evidence>
<dbReference type="AlphaFoldDB" id="A0A8B8ADX0"/>
<dbReference type="InterPro" id="IPR001304">
    <property type="entry name" value="C-type_lectin-like"/>
</dbReference>
<evidence type="ECO:0000313" key="4">
    <source>
        <dbReference type="RefSeq" id="XP_022289677.1"/>
    </source>
</evidence>
<organism evidence="3 4">
    <name type="scientific">Crassostrea virginica</name>
    <name type="common">Eastern oyster</name>
    <dbReference type="NCBI Taxonomy" id="6565"/>
    <lineage>
        <taxon>Eukaryota</taxon>
        <taxon>Metazoa</taxon>
        <taxon>Spiralia</taxon>
        <taxon>Lophotrochozoa</taxon>
        <taxon>Mollusca</taxon>
        <taxon>Bivalvia</taxon>
        <taxon>Autobranchia</taxon>
        <taxon>Pteriomorphia</taxon>
        <taxon>Ostreida</taxon>
        <taxon>Ostreoidea</taxon>
        <taxon>Ostreidae</taxon>
        <taxon>Crassostrea</taxon>
    </lineage>
</organism>
<feature type="domain" description="C-type lectin" evidence="2">
    <location>
        <begin position="29"/>
        <end position="142"/>
    </location>
</feature>
<keyword evidence="3" id="KW-1185">Reference proteome</keyword>
<proteinExistence type="predicted"/>
<dbReference type="InterPro" id="IPR016187">
    <property type="entry name" value="CTDL_fold"/>
</dbReference>
<evidence type="ECO:0000259" key="2">
    <source>
        <dbReference type="PROSITE" id="PS50041"/>
    </source>
</evidence>
<dbReference type="SUPFAM" id="SSF56436">
    <property type="entry name" value="C-type lectin-like"/>
    <property type="match status" value="1"/>
</dbReference>
<name>A0A8B8ADX0_CRAVI</name>
<dbReference type="Proteomes" id="UP000694844">
    <property type="component" value="Chromosome 6"/>
</dbReference>
<dbReference type="CDD" id="cd00037">
    <property type="entry name" value="CLECT"/>
    <property type="match status" value="1"/>
</dbReference>
<keyword evidence="1" id="KW-0732">Signal</keyword>
<dbReference type="GeneID" id="111101466"/>
<gene>
    <name evidence="4" type="primary">LOC111101466</name>
</gene>
<dbReference type="RefSeq" id="XP_022289677.1">
    <property type="nucleotide sequence ID" value="XM_022433969.1"/>
</dbReference>
<dbReference type="PROSITE" id="PS50041">
    <property type="entry name" value="C_TYPE_LECTIN_2"/>
    <property type="match status" value="1"/>
</dbReference>
<dbReference type="SMART" id="SM00034">
    <property type="entry name" value="CLECT"/>
    <property type="match status" value="1"/>
</dbReference>
<accession>A0A8B8ADX0</accession>
<protein>
    <submittedName>
        <fullName evidence="4">Perlucin-like protein isoform X1</fullName>
    </submittedName>
</protein>
<feature type="signal peptide" evidence="1">
    <location>
        <begin position="1"/>
        <end position="20"/>
    </location>
</feature>
<dbReference type="InterPro" id="IPR016186">
    <property type="entry name" value="C-type_lectin-like/link_sf"/>
</dbReference>
<dbReference type="PANTHER" id="PTHR22803">
    <property type="entry name" value="MANNOSE, PHOSPHOLIPASE, LECTIN RECEPTOR RELATED"/>
    <property type="match status" value="1"/>
</dbReference>
<feature type="chain" id="PRO_5034234589" evidence="1">
    <location>
        <begin position="21"/>
        <end position="172"/>
    </location>
</feature>
<sequence length="172" mass="18772">MAAGATSCVALLVLLVLVDSKCPLDWVEYDSNCIQFNKQQQSWTDAANTCRSIGAHLVTVDSAGKDTFIKQFLNVFASEHLSWWWIGGSDFAVEGNWQWIAGGSVSSYNGWGPGQPDGNNTANCMSYRFFNHTQVAWADDVCAPQAHHGHHPHLPGFICEKPSSSFAAPVVL</sequence>
<reference evidence="4" key="1">
    <citation type="submission" date="2025-08" db="UniProtKB">
        <authorList>
            <consortium name="RefSeq"/>
        </authorList>
    </citation>
    <scope>IDENTIFICATION</scope>
    <source>
        <tissue evidence="4">Whole sample</tissue>
    </source>
</reference>